<dbReference type="Gene3D" id="3.40.50.720">
    <property type="entry name" value="NAD(P)-binding Rossmann-like Domain"/>
    <property type="match status" value="1"/>
</dbReference>
<dbReference type="EMBL" id="JAKKPZ010000036">
    <property type="protein sequence ID" value="KAI1708250.1"/>
    <property type="molecule type" value="Genomic_DNA"/>
</dbReference>
<organism evidence="1 2">
    <name type="scientific">Ditylenchus destructor</name>
    <dbReference type="NCBI Taxonomy" id="166010"/>
    <lineage>
        <taxon>Eukaryota</taxon>
        <taxon>Metazoa</taxon>
        <taxon>Ecdysozoa</taxon>
        <taxon>Nematoda</taxon>
        <taxon>Chromadorea</taxon>
        <taxon>Rhabditida</taxon>
        <taxon>Tylenchina</taxon>
        <taxon>Tylenchomorpha</taxon>
        <taxon>Sphaerularioidea</taxon>
        <taxon>Anguinidae</taxon>
        <taxon>Anguininae</taxon>
        <taxon>Ditylenchus</taxon>
    </lineage>
</organism>
<dbReference type="InterPro" id="IPR050700">
    <property type="entry name" value="YIM1/Zinc_Alcohol_DH_Fams"/>
</dbReference>
<accession>A0AAD4MZQ6</accession>
<dbReference type="AlphaFoldDB" id="A0AAD4MZQ6"/>
<dbReference type="GO" id="GO:0005739">
    <property type="term" value="C:mitochondrion"/>
    <property type="evidence" value="ECO:0007669"/>
    <property type="project" value="TreeGrafter"/>
</dbReference>
<sequence>MIDIIRMEYDAGQVYLDYIVTKQAQTQQYCIMAMGCDCVHVGVECCVHLEWYLNVTKFAIEVRCFRALSHWSDEIMGIWRNCVHVSVISPLLGDMDRYGVAMGVASTAAKLFCRSYKSTLYGRWQSYAFFMPSAECLEELSLLIDQKKVFDPADSEFEVNFSIGNMAIPVLDSPPVLTILALRQNSSK</sequence>
<evidence type="ECO:0000313" key="2">
    <source>
        <dbReference type="Proteomes" id="UP001201812"/>
    </source>
</evidence>
<comment type="caution">
    <text evidence="1">The sequence shown here is derived from an EMBL/GenBank/DDBJ whole genome shotgun (WGS) entry which is preliminary data.</text>
</comment>
<dbReference type="PANTHER" id="PTHR11695:SF294">
    <property type="entry name" value="RETICULON-4-INTERACTING PROTEIN 1, MITOCHONDRIAL"/>
    <property type="match status" value="1"/>
</dbReference>
<gene>
    <name evidence="1" type="ORF">DdX_11928</name>
</gene>
<dbReference type="Proteomes" id="UP001201812">
    <property type="component" value="Unassembled WGS sequence"/>
</dbReference>
<dbReference type="PANTHER" id="PTHR11695">
    <property type="entry name" value="ALCOHOL DEHYDROGENASE RELATED"/>
    <property type="match status" value="1"/>
</dbReference>
<keyword evidence="2" id="KW-1185">Reference proteome</keyword>
<evidence type="ECO:0000313" key="1">
    <source>
        <dbReference type="EMBL" id="KAI1708250.1"/>
    </source>
</evidence>
<protein>
    <submittedName>
        <fullName evidence="1">GroES-like protein</fullName>
    </submittedName>
</protein>
<proteinExistence type="predicted"/>
<reference evidence="1" key="1">
    <citation type="submission" date="2022-01" db="EMBL/GenBank/DDBJ databases">
        <title>Genome Sequence Resource for Two Populations of Ditylenchus destructor, the Migratory Endoparasitic Phytonematode.</title>
        <authorList>
            <person name="Zhang H."/>
            <person name="Lin R."/>
            <person name="Xie B."/>
        </authorList>
    </citation>
    <scope>NUCLEOTIDE SEQUENCE</scope>
    <source>
        <strain evidence="1">BazhouSP</strain>
    </source>
</reference>
<name>A0AAD4MZQ6_9BILA</name>